<evidence type="ECO:0000313" key="1">
    <source>
        <dbReference type="EMBL" id="EWS71883.1"/>
    </source>
</evidence>
<dbReference type="Proteomes" id="UP000009168">
    <property type="component" value="Unassembled WGS sequence"/>
</dbReference>
<name>W7X6A5_TETTS</name>
<reference evidence="2" key="1">
    <citation type="journal article" date="2006" name="PLoS Biol.">
        <title>Macronuclear genome sequence of the ciliate Tetrahymena thermophila, a model eukaryote.</title>
        <authorList>
            <person name="Eisen J.A."/>
            <person name="Coyne R.S."/>
            <person name="Wu M."/>
            <person name="Wu D."/>
            <person name="Thiagarajan M."/>
            <person name="Wortman J.R."/>
            <person name="Badger J.H."/>
            <person name="Ren Q."/>
            <person name="Amedeo P."/>
            <person name="Jones K.M."/>
            <person name="Tallon L.J."/>
            <person name="Delcher A.L."/>
            <person name="Salzberg S.L."/>
            <person name="Silva J.C."/>
            <person name="Haas B.J."/>
            <person name="Majoros W.H."/>
            <person name="Farzad M."/>
            <person name="Carlton J.M."/>
            <person name="Smith R.K. Jr."/>
            <person name="Garg J."/>
            <person name="Pearlman R.E."/>
            <person name="Karrer K.M."/>
            <person name="Sun L."/>
            <person name="Manning G."/>
            <person name="Elde N.C."/>
            <person name="Turkewitz A.P."/>
            <person name="Asai D.J."/>
            <person name="Wilkes D.E."/>
            <person name="Wang Y."/>
            <person name="Cai H."/>
            <person name="Collins K."/>
            <person name="Stewart B.A."/>
            <person name="Lee S.R."/>
            <person name="Wilamowska K."/>
            <person name="Weinberg Z."/>
            <person name="Ruzzo W.L."/>
            <person name="Wloga D."/>
            <person name="Gaertig J."/>
            <person name="Frankel J."/>
            <person name="Tsao C.-C."/>
            <person name="Gorovsky M.A."/>
            <person name="Keeling P.J."/>
            <person name="Waller R.F."/>
            <person name="Patron N.J."/>
            <person name="Cherry J.M."/>
            <person name="Stover N.A."/>
            <person name="Krieger C.J."/>
            <person name="del Toro C."/>
            <person name="Ryder H.F."/>
            <person name="Williamson S.C."/>
            <person name="Barbeau R.A."/>
            <person name="Hamilton E.P."/>
            <person name="Orias E."/>
        </authorList>
    </citation>
    <scope>NUCLEOTIDE SEQUENCE [LARGE SCALE GENOMIC DNA]</scope>
    <source>
        <strain evidence="2">SB210</strain>
    </source>
</reference>
<dbReference type="KEGG" id="tet:TTHERM_001125330"/>
<keyword evidence="2" id="KW-1185">Reference proteome</keyword>
<gene>
    <name evidence="1" type="ORF">TTHERM_001125330</name>
</gene>
<dbReference type="InParanoid" id="W7X6A5"/>
<organism evidence="1 2">
    <name type="scientific">Tetrahymena thermophila (strain SB210)</name>
    <dbReference type="NCBI Taxonomy" id="312017"/>
    <lineage>
        <taxon>Eukaryota</taxon>
        <taxon>Sar</taxon>
        <taxon>Alveolata</taxon>
        <taxon>Ciliophora</taxon>
        <taxon>Intramacronucleata</taxon>
        <taxon>Oligohymenophorea</taxon>
        <taxon>Hymenostomatida</taxon>
        <taxon>Tetrahymenina</taxon>
        <taxon>Tetrahymenidae</taxon>
        <taxon>Tetrahymena</taxon>
    </lineage>
</organism>
<accession>W7X6A5</accession>
<dbReference type="AlphaFoldDB" id="W7X6A5"/>
<sequence length="117" mass="13769">MALAYIKTASRIYSTKLTITKMKTLKEAASLFVIHYTLLIYQQIHAKNRSNARQFTQLNQIFQTTAFQQIFLHIKNPIMYLCNKDISLSIIKVSQIWQKILATKQMIQEFKTQEIQQ</sequence>
<proteinExistence type="predicted"/>
<dbReference type="EMBL" id="GG662450">
    <property type="protein sequence ID" value="EWS71883.1"/>
    <property type="molecule type" value="Genomic_DNA"/>
</dbReference>
<evidence type="ECO:0000313" key="2">
    <source>
        <dbReference type="Proteomes" id="UP000009168"/>
    </source>
</evidence>
<dbReference type="GeneID" id="24441767"/>
<protein>
    <submittedName>
        <fullName evidence="1">Uncharacterized protein</fullName>
    </submittedName>
</protein>
<dbReference type="RefSeq" id="XP_012655587.1">
    <property type="nucleotide sequence ID" value="XM_012800133.1"/>
</dbReference>